<sequence>MYNYSNNGVALIEYFRKKSNEIINIASQVIAKNATLRGNHLELVMSKLLKDFIPKKYTLGTGVVFDPSGKQSLQSDVVIWDEQNYPRIEQYGHNLFFVESVKAVLEIKTNFSSNNMKDIINKCERVNELFPIRPSRRTVFNKARDVLLTDWDC</sequence>
<protein>
    <recommendedName>
        <fullName evidence="1">DUF6602 domain-containing protein</fullName>
    </recommendedName>
</protein>
<keyword evidence="3" id="KW-1185">Reference proteome</keyword>
<dbReference type="CDD" id="cd21173">
    <property type="entry name" value="NucC-like"/>
    <property type="match status" value="1"/>
</dbReference>
<proteinExistence type="predicted"/>
<dbReference type="RefSeq" id="WP_127456684.1">
    <property type="nucleotide sequence ID" value="NZ_JAROBY010000003.1"/>
</dbReference>
<dbReference type="EMBL" id="JAROBY010000003">
    <property type="protein sequence ID" value="MEB4792544.1"/>
    <property type="molecule type" value="Genomic_DNA"/>
</dbReference>
<accession>A0ABU6D4D8</accession>
<evidence type="ECO:0000313" key="3">
    <source>
        <dbReference type="Proteomes" id="UP001355653"/>
    </source>
</evidence>
<evidence type="ECO:0000259" key="1">
    <source>
        <dbReference type="Pfam" id="PF20247"/>
    </source>
</evidence>
<name>A0ABU6D4D8_9BACL</name>
<organism evidence="2 3">
    <name type="scientific">Paenibacillus chondroitinus</name>
    <dbReference type="NCBI Taxonomy" id="59842"/>
    <lineage>
        <taxon>Bacteria</taxon>
        <taxon>Bacillati</taxon>
        <taxon>Bacillota</taxon>
        <taxon>Bacilli</taxon>
        <taxon>Bacillales</taxon>
        <taxon>Paenibacillaceae</taxon>
        <taxon>Paenibacillus</taxon>
    </lineage>
</organism>
<comment type="caution">
    <text evidence="2">The sequence shown here is derived from an EMBL/GenBank/DDBJ whole genome shotgun (WGS) entry which is preliminary data.</text>
</comment>
<gene>
    <name evidence="2" type="ORF">P5G65_01415</name>
</gene>
<dbReference type="InterPro" id="IPR046537">
    <property type="entry name" value="DUF6602"/>
</dbReference>
<evidence type="ECO:0000313" key="2">
    <source>
        <dbReference type="EMBL" id="MEB4792544.1"/>
    </source>
</evidence>
<reference evidence="2 3" key="1">
    <citation type="submission" date="2023-03" db="EMBL/GenBank/DDBJ databases">
        <title>Bacillus Genome Sequencing.</title>
        <authorList>
            <person name="Dunlap C."/>
        </authorList>
    </citation>
    <scope>NUCLEOTIDE SEQUENCE [LARGE SCALE GENOMIC DNA]</scope>
    <source>
        <strain evidence="2 3">NRS-1351</strain>
    </source>
</reference>
<dbReference type="Proteomes" id="UP001355653">
    <property type="component" value="Unassembled WGS sequence"/>
</dbReference>
<feature type="domain" description="DUF6602" evidence="1">
    <location>
        <begin position="31"/>
        <end position="129"/>
    </location>
</feature>
<dbReference type="Pfam" id="PF20247">
    <property type="entry name" value="DUF6602"/>
    <property type="match status" value="1"/>
</dbReference>